<keyword evidence="5" id="KW-1185">Reference proteome</keyword>
<dbReference type="PATRIC" id="fig|570156.3.peg.4034"/>
<dbReference type="SUPFAM" id="SSF51182">
    <property type="entry name" value="RmlC-like cupins"/>
    <property type="match status" value="1"/>
</dbReference>
<dbReference type="AlphaFoldDB" id="A0A0N8HK45"/>
<accession>A0A0N8HK45</accession>
<dbReference type="RefSeq" id="WP_054553762.1">
    <property type="nucleotide sequence ID" value="NZ_JAQPZS010000012.1"/>
</dbReference>
<dbReference type="STRING" id="570156.AOG27_14740"/>
<dbReference type="InterPro" id="IPR011051">
    <property type="entry name" value="RmlC_Cupin_sf"/>
</dbReference>
<feature type="chain" id="PRO_5006026569" evidence="1">
    <location>
        <begin position="22"/>
        <end position="275"/>
    </location>
</feature>
<dbReference type="InterPro" id="IPR014710">
    <property type="entry name" value="RmlC-like_jellyroll"/>
</dbReference>
<dbReference type="InterPro" id="IPR028013">
    <property type="entry name" value="DUF4437"/>
</dbReference>
<evidence type="ECO:0000256" key="1">
    <source>
        <dbReference type="SAM" id="SignalP"/>
    </source>
</evidence>
<dbReference type="EMBL" id="JAQPZS010000012">
    <property type="protein sequence ID" value="MEJ6497011.1"/>
    <property type="molecule type" value="Genomic_DNA"/>
</dbReference>
<feature type="signal peptide" evidence="1">
    <location>
        <begin position="1"/>
        <end position="21"/>
    </location>
</feature>
<dbReference type="Gene3D" id="2.60.120.10">
    <property type="entry name" value="Jelly Rolls"/>
    <property type="match status" value="2"/>
</dbReference>
<dbReference type="Proteomes" id="UP000050378">
    <property type="component" value="Unassembled WGS sequence"/>
</dbReference>
<reference evidence="2 4" key="1">
    <citation type="submission" date="2015-09" db="EMBL/GenBank/DDBJ databases">
        <title>Draft Genome Sequence of Pseudoalteromonas lipolytica UCD-48B.</title>
        <authorList>
            <person name="Krusor M."/>
            <person name="Coil D.A."/>
            <person name="Lang J.M."/>
            <person name="Eisen J.A."/>
            <person name="Alexiev A."/>
        </authorList>
    </citation>
    <scope>NUCLEOTIDE SEQUENCE [LARGE SCALE GENOMIC DNA]</scope>
    <source>
        <strain evidence="2 4">UCD-48B</strain>
    </source>
</reference>
<evidence type="ECO:0000313" key="5">
    <source>
        <dbReference type="Proteomes" id="UP001377972"/>
    </source>
</evidence>
<dbReference type="Proteomes" id="UP001377972">
    <property type="component" value="Unassembled WGS sequence"/>
</dbReference>
<name>A0A0N8HK45_9GAMM</name>
<evidence type="ECO:0000313" key="4">
    <source>
        <dbReference type="Proteomes" id="UP000050378"/>
    </source>
</evidence>
<dbReference type="EMBL" id="LJTC01000009">
    <property type="protein sequence ID" value="KPM82856.1"/>
    <property type="molecule type" value="Genomic_DNA"/>
</dbReference>
<comment type="caution">
    <text evidence="2">The sequence shown here is derived from an EMBL/GenBank/DDBJ whole genome shotgun (WGS) entry which is preliminary data.</text>
</comment>
<gene>
    <name evidence="2" type="ORF">AOG27_14740</name>
    <name evidence="3" type="ORF">PQI24_13265</name>
</gene>
<evidence type="ECO:0000313" key="3">
    <source>
        <dbReference type="EMBL" id="MEJ6497011.1"/>
    </source>
</evidence>
<evidence type="ECO:0000313" key="2">
    <source>
        <dbReference type="EMBL" id="KPM82856.1"/>
    </source>
</evidence>
<dbReference type="Pfam" id="PF14499">
    <property type="entry name" value="DUF4437"/>
    <property type="match status" value="1"/>
</dbReference>
<organism evidence="2 4">
    <name type="scientific">Pseudoalteromonas lipolytica</name>
    <dbReference type="NCBI Taxonomy" id="570156"/>
    <lineage>
        <taxon>Bacteria</taxon>
        <taxon>Pseudomonadati</taxon>
        <taxon>Pseudomonadota</taxon>
        <taxon>Gammaproteobacteria</taxon>
        <taxon>Alteromonadales</taxon>
        <taxon>Pseudoalteromonadaceae</taxon>
        <taxon>Pseudoalteromonas</taxon>
    </lineage>
</organism>
<dbReference type="CDD" id="cd06989">
    <property type="entry name" value="cupin_DRT102"/>
    <property type="match status" value="1"/>
</dbReference>
<protein>
    <submittedName>
        <fullName evidence="3">DUF4437 domain-containing protein</fullName>
    </submittedName>
</protein>
<keyword evidence="1" id="KW-0732">Signal</keyword>
<proteinExistence type="predicted"/>
<reference evidence="3 5" key="2">
    <citation type="submission" date="2023-01" db="EMBL/GenBank/DDBJ databases">
        <title>Trichodesmium-associated heterotrophic epibiont bacteria.</title>
        <authorList>
            <person name="Cleveland C.S."/>
            <person name="Webb E.A."/>
        </authorList>
    </citation>
    <scope>NUCLEOTIDE SEQUENCE [LARGE SCALE GENOMIC DNA]</scope>
    <source>
        <strain evidence="3 5">USCH2</strain>
    </source>
</reference>
<dbReference type="OrthoDB" id="291085at2"/>
<sequence>MLKLLSLTTSVVLIAAFSAAADEKRLDNPQSELVPVESVNWGYLNPLRGDKSPGAANLWGDRTIDSATGMLVRFKPGFSSPAHIHNISYRGIVIKGLMHNDDPNAELDWMATGSFWTQPAGQNHITAAKAETNLIYLEIDEGPYLVKPSKAQFNNGEHSLNLHSDNMVWFNSDELTSLDSKKVTLTPLWQKQNQQGVLVKLDAGFNGQLTSERGSLRAVLISGELNYRSVEHSEAKQIEAGSYFSSVAGFKHQLKTEGGAIVYVRFNNKLQISEQ</sequence>